<gene>
    <name evidence="1" type="ORF">MUN53_13815</name>
</gene>
<dbReference type="EMBL" id="JAKZMM010000040">
    <property type="protein sequence ID" value="MCJ2381669.1"/>
    <property type="molecule type" value="Genomic_DNA"/>
</dbReference>
<evidence type="ECO:0000313" key="1">
    <source>
        <dbReference type="EMBL" id="MCJ2381669.1"/>
    </source>
</evidence>
<protein>
    <recommendedName>
        <fullName evidence="3">Lipoprotein</fullName>
    </recommendedName>
</protein>
<proteinExistence type="predicted"/>
<dbReference type="PROSITE" id="PS51257">
    <property type="entry name" value="PROKAR_LIPOPROTEIN"/>
    <property type="match status" value="1"/>
</dbReference>
<accession>A0ABT0C3S5</accession>
<keyword evidence="2" id="KW-1185">Reference proteome</keyword>
<comment type="caution">
    <text evidence="1">The sequence shown here is derived from an EMBL/GenBank/DDBJ whole genome shotgun (WGS) entry which is preliminary data.</text>
</comment>
<evidence type="ECO:0008006" key="3">
    <source>
        <dbReference type="Google" id="ProtNLM"/>
    </source>
</evidence>
<organism evidence="1 2">
    <name type="scientific">Parabacteroides faecalis</name>
    <dbReference type="NCBI Taxonomy" id="2924040"/>
    <lineage>
        <taxon>Bacteria</taxon>
        <taxon>Pseudomonadati</taxon>
        <taxon>Bacteroidota</taxon>
        <taxon>Bacteroidia</taxon>
        <taxon>Bacteroidales</taxon>
        <taxon>Tannerellaceae</taxon>
        <taxon>Parabacteroides</taxon>
    </lineage>
</organism>
<sequence>MKQIGYGVMMLLSFLLTACQEEDSWVGIDWGEDISGLYISDHNGVEERYFLWLYKDHTGVRKVYEKIDLIDEQNLEWKADKGVLLVKYDKGNIVQGTYAGVEHELTVGDLCFWKTCEEEIESVAGHTYISVDWAPWVNRILYDKFMFYPDGTWKLEIRWDAWNGDLREMREGTYKLQGNQLSLYERFIDPDTGEEEFIYSRSVTMQEDMKSFHYIKYDLAWGESWRVFFYAKE</sequence>
<name>A0ABT0C3S5_9BACT</name>
<reference evidence="1 2" key="1">
    <citation type="submission" date="2022-03" db="EMBL/GenBank/DDBJ databases">
        <title>Parabacteroides sp. nov. isolated from swine feces.</title>
        <authorList>
            <person name="Bak J.E."/>
        </authorList>
    </citation>
    <scope>NUCLEOTIDE SEQUENCE [LARGE SCALE GENOMIC DNA]</scope>
    <source>
        <strain evidence="1 2">AGMB00274</strain>
    </source>
</reference>
<dbReference type="Proteomes" id="UP001165444">
    <property type="component" value="Unassembled WGS sequence"/>
</dbReference>
<dbReference type="RefSeq" id="WP_243326065.1">
    <property type="nucleotide sequence ID" value="NZ_JAKZMM010000040.1"/>
</dbReference>
<evidence type="ECO:0000313" key="2">
    <source>
        <dbReference type="Proteomes" id="UP001165444"/>
    </source>
</evidence>